<dbReference type="OrthoDB" id="9808002at2"/>
<dbReference type="PIRSF" id="PIRSF005572">
    <property type="entry name" value="NifS"/>
    <property type="match status" value="1"/>
</dbReference>
<dbReference type="InterPro" id="IPR015422">
    <property type="entry name" value="PyrdxlP-dep_Trfase_small"/>
</dbReference>
<accession>A0A110B5B4</accession>
<dbReference type="InterPro" id="IPR000192">
    <property type="entry name" value="Aminotrans_V_dom"/>
</dbReference>
<evidence type="ECO:0000256" key="5">
    <source>
        <dbReference type="ARBA" id="ARBA00022679"/>
    </source>
</evidence>
<evidence type="ECO:0000256" key="1">
    <source>
        <dbReference type="ARBA" id="ARBA00001933"/>
    </source>
</evidence>
<dbReference type="PROSITE" id="PS00595">
    <property type="entry name" value="AA_TRANSFER_CLASS_5"/>
    <property type="match status" value="1"/>
</dbReference>
<evidence type="ECO:0000256" key="9">
    <source>
        <dbReference type="ARBA" id="ARBA00023014"/>
    </source>
</evidence>
<dbReference type="GO" id="GO:0046872">
    <property type="term" value="F:metal ion binding"/>
    <property type="evidence" value="ECO:0007669"/>
    <property type="project" value="UniProtKB-KW"/>
</dbReference>
<dbReference type="EMBL" id="AP017372">
    <property type="protein sequence ID" value="BAU58045.1"/>
    <property type="molecule type" value="Genomic_DNA"/>
</dbReference>
<sequence>MYTKSYQPPQLPIYFDTAATTQVDPLVSEAMSAVLNDATHFANPSSTEHNLGRQAEEYIEDSRALIANEFNCEPDEVVFTCGATESINLALRGVMDALALHAPEQKRHIITSTIEHSATAACCSALEQTGTEVTYLDPAADGRINPQSLRQAIKPETVLISLIHTSNEVGTIQPIEEIAAIAAEHGVILHVDAAQAAGKMPIDMAKSGIDMLSLSAHKFHGPKGSGCLIIRDRQRLPIRPLCFGGGQEFGLRPGTLATHQIVGLSKALELAAQRRAEDLKHVSGLRQRFLGCLQDAGIDMYIHTPLEYSSPYIINFAIAGIPSSVLINQTREQIAIASGSACSSGSLDPSPILRAMGVEGDPLYGAVRVSFSRQHTEAEIDYAAAAISNAAQRVKQMR</sequence>
<evidence type="ECO:0000259" key="14">
    <source>
        <dbReference type="Pfam" id="PF00266"/>
    </source>
</evidence>
<dbReference type="KEGG" id="hhk:HH1059_13360"/>
<evidence type="ECO:0000256" key="3">
    <source>
        <dbReference type="ARBA" id="ARBA00006490"/>
    </source>
</evidence>
<evidence type="ECO:0000256" key="8">
    <source>
        <dbReference type="ARBA" id="ARBA00023004"/>
    </source>
</evidence>
<dbReference type="EC" id="2.8.1.7" evidence="4"/>
<keyword evidence="6" id="KW-0479">Metal-binding</keyword>
<evidence type="ECO:0000256" key="11">
    <source>
        <dbReference type="ARBA" id="ARBA00031911"/>
    </source>
</evidence>
<dbReference type="AlphaFoldDB" id="A0A110B5B4"/>
<dbReference type="PANTHER" id="PTHR11601">
    <property type="entry name" value="CYSTEINE DESULFURYLASE FAMILY MEMBER"/>
    <property type="match status" value="1"/>
</dbReference>
<reference evidence="15" key="1">
    <citation type="submission" date="2016-02" db="EMBL/GenBank/DDBJ databases">
        <title>Halorhodospira halochloris DSM-1059 complete genome, version 2.</title>
        <authorList>
            <person name="Tsukatani Y."/>
        </authorList>
    </citation>
    <scope>NUCLEOTIDE SEQUENCE</scope>
    <source>
        <strain evidence="15">DSM 1059</strain>
    </source>
</reference>
<dbReference type="FunFam" id="3.40.640.10:FF:000084">
    <property type="entry name" value="IscS-like cysteine desulfurase"/>
    <property type="match status" value="1"/>
</dbReference>
<comment type="catalytic activity">
    <reaction evidence="12">
        <text>(sulfur carrier)-H + L-cysteine = (sulfur carrier)-SH + L-alanine</text>
        <dbReference type="Rhea" id="RHEA:43892"/>
        <dbReference type="Rhea" id="RHEA-COMP:14737"/>
        <dbReference type="Rhea" id="RHEA-COMP:14739"/>
        <dbReference type="ChEBI" id="CHEBI:29917"/>
        <dbReference type="ChEBI" id="CHEBI:35235"/>
        <dbReference type="ChEBI" id="CHEBI:57972"/>
        <dbReference type="ChEBI" id="CHEBI:64428"/>
        <dbReference type="EC" id="2.8.1.7"/>
    </reaction>
</comment>
<comment type="cofactor">
    <cofactor evidence="1 13">
        <name>pyridoxal 5'-phosphate</name>
        <dbReference type="ChEBI" id="CHEBI:597326"/>
    </cofactor>
</comment>
<keyword evidence="5" id="KW-0808">Transferase</keyword>
<dbReference type="SUPFAM" id="SSF53383">
    <property type="entry name" value="PLP-dependent transferases"/>
    <property type="match status" value="1"/>
</dbReference>
<dbReference type="InterPro" id="IPR015424">
    <property type="entry name" value="PyrdxlP-dep_Trfase"/>
</dbReference>
<evidence type="ECO:0000256" key="2">
    <source>
        <dbReference type="ARBA" id="ARBA00003120"/>
    </source>
</evidence>
<name>A0A110B5B4_HALHR</name>
<organism evidence="15 16">
    <name type="scientific">Halorhodospira halochloris</name>
    <name type="common">Ectothiorhodospira halochloris</name>
    <dbReference type="NCBI Taxonomy" id="1052"/>
    <lineage>
        <taxon>Bacteria</taxon>
        <taxon>Pseudomonadati</taxon>
        <taxon>Pseudomonadota</taxon>
        <taxon>Gammaproteobacteria</taxon>
        <taxon>Chromatiales</taxon>
        <taxon>Ectothiorhodospiraceae</taxon>
        <taxon>Halorhodospira</taxon>
    </lineage>
</organism>
<dbReference type="Gene3D" id="3.90.1150.10">
    <property type="entry name" value="Aspartate Aminotransferase, domain 1"/>
    <property type="match status" value="1"/>
</dbReference>
<evidence type="ECO:0000313" key="16">
    <source>
        <dbReference type="Proteomes" id="UP000218890"/>
    </source>
</evidence>
<dbReference type="GO" id="GO:0031071">
    <property type="term" value="F:cysteine desulfurase activity"/>
    <property type="evidence" value="ECO:0007669"/>
    <property type="project" value="UniProtKB-EC"/>
</dbReference>
<dbReference type="InterPro" id="IPR016454">
    <property type="entry name" value="Cysteine_dSase"/>
</dbReference>
<gene>
    <name evidence="15" type="primary">iscS</name>
    <name evidence="15" type="ORF">HH1059_13360</name>
</gene>
<evidence type="ECO:0000313" key="15">
    <source>
        <dbReference type="EMBL" id="BAU58045.1"/>
    </source>
</evidence>
<comment type="similarity">
    <text evidence="3">Belongs to the class-V pyridoxal-phosphate-dependent aminotransferase family. NifS/IscS subfamily.</text>
</comment>
<proteinExistence type="inferred from homology"/>
<evidence type="ECO:0000256" key="6">
    <source>
        <dbReference type="ARBA" id="ARBA00022723"/>
    </source>
</evidence>
<dbReference type="InterPro" id="IPR020578">
    <property type="entry name" value="Aminotrans_V_PyrdxlP_BS"/>
</dbReference>
<evidence type="ECO:0000256" key="7">
    <source>
        <dbReference type="ARBA" id="ARBA00022898"/>
    </source>
</evidence>
<protein>
    <recommendedName>
        <fullName evidence="4">cysteine desulfurase</fullName>
        <ecNumber evidence="4">2.8.1.7</ecNumber>
    </recommendedName>
    <alternativeName>
        <fullName evidence="11">Nitrogenase metalloclusters biosynthesis protein NifS</fullName>
    </alternativeName>
</protein>
<feature type="domain" description="Aminotransferase class V" evidence="14">
    <location>
        <begin position="13"/>
        <end position="382"/>
    </location>
</feature>
<dbReference type="PANTHER" id="PTHR11601:SF34">
    <property type="entry name" value="CYSTEINE DESULFURASE"/>
    <property type="match status" value="1"/>
</dbReference>
<keyword evidence="10" id="KW-0535">Nitrogen fixation</keyword>
<keyword evidence="8" id="KW-0408">Iron</keyword>
<comment type="function">
    <text evidence="2">Catalyzes the removal of elemental sulfur atoms from cysteine to produce alanine. Seems to participate in the biosynthesis of the nitrogenase metalloclusters by providing the inorganic sulfur required for the Fe-S core formation.</text>
</comment>
<dbReference type="RefSeq" id="WP_096409434.1">
    <property type="nucleotide sequence ID" value="NZ_AP017372.2"/>
</dbReference>
<dbReference type="GO" id="GO:0051536">
    <property type="term" value="F:iron-sulfur cluster binding"/>
    <property type="evidence" value="ECO:0007669"/>
    <property type="project" value="UniProtKB-KW"/>
</dbReference>
<evidence type="ECO:0000256" key="10">
    <source>
        <dbReference type="ARBA" id="ARBA00023231"/>
    </source>
</evidence>
<keyword evidence="9" id="KW-0411">Iron-sulfur</keyword>
<evidence type="ECO:0000256" key="12">
    <source>
        <dbReference type="ARBA" id="ARBA00050776"/>
    </source>
</evidence>
<dbReference type="Pfam" id="PF00266">
    <property type="entry name" value="Aminotran_5"/>
    <property type="match status" value="1"/>
</dbReference>
<dbReference type="Gene3D" id="3.40.640.10">
    <property type="entry name" value="Type I PLP-dependent aspartate aminotransferase-like (Major domain)"/>
    <property type="match status" value="1"/>
</dbReference>
<evidence type="ECO:0000256" key="4">
    <source>
        <dbReference type="ARBA" id="ARBA00012239"/>
    </source>
</evidence>
<dbReference type="InterPro" id="IPR015421">
    <property type="entry name" value="PyrdxlP-dep_Trfase_major"/>
</dbReference>
<keyword evidence="16" id="KW-1185">Reference proteome</keyword>
<evidence type="ECO:0000256" key="13">
    <source>
        <dbReference type="RuleBase" id="RU004504"/>
    </source>
</evidence>
<dbReference type="Proteomes" id="UP000218890">
    <property type="component" value="Chromosome"/>
</dbReference>
<keyword evidence="7" id="KW-0663">Pyridoxal phosphate</keyword>